<evidence type="ECO:0000256" key="1">
    <source>
        <dbReference type="SAM" id="MobiDB-lite"/>
    </source>
</evidence>
<protein>
    <submittedName>
        <fullName evidence="2">Uncharacterized protein</fullName>
    </submittedName>
</protein>
<dbReference type="SUPFAM" id="SSF54928">
    <property type="entry name" value="RNA-binding domain, RBD"/>
    <property type="match status" value="1"/>
</dbReference>
<gene>
    <name evidence="2" type="ORF">HKI87_14g76040</name>
</gene>
<organism evidence="2 3">
    <name type="scientific">Chloropicon roscoffensis</name>
    <dbReference type="NCBI Taxonomy" id="1461544"/>
    <lineage>
        <taxon>Eukaryota</taxon>
        <taxon>Viridiplantae</taxon>
        <taxon>Chlorophyta</taxon>
        <taxon>Chloropicophyceae</taxon>
        <taxon>Chloropicales</taxon>
        <taxon>Chloropicaceae</taxon>
        <taxon>Chloropicon</taxon>
    </lineage>
</organism>
<dbReference type="AlphaFoldDB" id="A0AAX4PIV7"/>
<evidence type="ECO:0000313" key="3">
    <source>
        <dbReference type="Proteomes" id="UP001472866"/>
    </source>
</evidence>
<feature type="compositionally biased region" description="Basic and acidic residues" evidence="1">
    <location>
        <begin position="1"/>
        <end position="11"/>
    </location>
</feature>
<feature type="compositionally biased region" description="Acidic residues" evidence="1">
    <location>
        <begin position="12"/>
        <end position="34"/>
    </location>
</feature>
<accession>A0AAX4PIV7</accession>
<dbReference type="EMBL" id="CP151514">
    <property type="protein sequence ID" value="WZN66041.1"/>
    <property type="molecule type" value="Genomic_DNA"/>
</dbReference>
<dbReference type="CDD" id="cd00590">
    <property type="entry name" value="RRM_SF"/>
    <property type="match status" value="1"/>
</dbReference>
<evidence type="ECO:0000313" key="2">
    <source>
        <dbReference type="EMBL" id="WZN66041.1"/>
    </source>
</evidence>
<keyword evidence="3" id="KW-1185">Reference proteome</keyword>
<proteinExistence type="predicted"/>
<dbReference type="Proteomes" id="UP001472866">
    <property type="component" value="Chromosome 14"/>
</dbReference>
<dbReference type="GO" id="GO:0003676">
    <property type="term" value="F:nucleic acid binding"/>
    <property type="evidence" value="ECO:0007669"/>
    <property type="project" value="InterPro"/>
</dbReference>
<dbReference type="InterPro" id="IPR035979">
    <property type="entry name" value="RBD_domain_sf"/>
</dbReference>
<feature type="region of interest" description="Disordered" evidence="1">
    <location>
        <begin position="1"/>
        <end position="39"/>
    </location>
</feature>
<sequence>MEAIDLRRQLEEELGDEESQEEADTPTTAEDVDGGEGVQLPGLRGTKWIELSALPKAVFPLDVRKFLSENDVSLAAHEPMRVQLNESLDVTSWYVPLMNQADALAKLQGKSLGLLRVQSRALSATQAQKMVAQTEVVLPDGSEYVSLTNVPDGTTWLDVKDFFRGYNIVCGSGIQELRDKLRVGHGGPQGSGRSLTKKFLVRFTSSMEAFNAVQFKSHRPFFDRRAMVSLMFCTSENLQKAEAEPAAEKDSD</sequence>
<reference evidence="2 3" key="1">
    <citation type="submission" date="2024-03" db="EMBL/GenBank/DDBJ databases">
        <title>Complete genome sequence of the green alga Chloropicon roscoffensis RCC1871.</title>
        <authorList>
            <person name="Lemieux C."/>
            <person name="Pombert J.-F."/>
            <person name="Otis C."/>
            <person name="Turmel M."/>
        </authorList>
    </citation>
    <scope>NUCLEOTIDE SEQUENCE [LARGE SCALE GENOMIC DNA]</scope>
    <source>
        <strain evidence="2 3">RCC1871</strain>
    </source>
</reference>
<name>A0AAX4PIV7_9CHLO</name>